<dbReference type="InterPro" id="IPR017455">
    <property type="entry name" value="Znf_FYVE-rel"/>
</dbReference>
<keyword evidence="7" id="KW-1185">Reference proteome</keyword>
<dbReference type="Proteomes" id="UP000039865">
    <property type="component" value="Unassembled WGS sequence"/>
</dbReference>
<dbReference type="InterPro" id="IPR032675">
    <property type="entry name" value="LRR_dom_sf"/>
</dbReference>
<accession>A0A078ANV0</accession>
<dbReference type="Pfam" id="PF11816">
    <property type="entry name" value="DUF3337"/>
    <property type="match status" value="1"/>
</dbReference>
<dbReference type="InterPro" id="IPR000306">
    <property type="entry name" value="Znf_FYVE"/>
</dbReference>
<keyword evidence="1" id="KW-0479">Metal-binding</keyword>
<dbReference type="Gene3D" id="3.30.40.10">
    <property type="entry name" value="Zinc/RING finger domain, C3HC4 (zinc finger)"/>
    <property type="match status" value="1"/>
</dbReference>
<sequence>MIAQQNSLEGSAYSPLNSEGGNYYEEFEKPRIVKQKAFCQTNILLRPYSLMIRKHTVIDEKDPFILYAIEIESEFSKYIVLKQFKNFIKLQQDLVKLKDCTVEMCPRIGSLGAECVSLEKLIPKLPSSFIGLLFKSMPTNQNIHLIELIAKASYVQLGQSQIDDELEEAQVTLTKTHHTQVNDYLKYDKRPKTLRKIRQRISFSSMFISKEDTKGMSSRFLQQLQYSFLVIQLHRKSIRLASFRSSQLIVLGLKFCPQISGETLGLIAEWANPFYLKELYLDGCDKINDQAMMNLVKKRVNNQFRMPDISDQFDQNANHVAKTYSSIIDSADGMRRITEEVSQGGAYGLHVISLAECKNINDAGINHLKNLRYLHKVILLGCFNVKDDGVHELATNLKYLEDIDISGTSITLVSLSCKKLNASDDKILLKHKINVEGGDDVFRFYLLPEIYSDLPKITTSVLKTRATLSVHKVYRYLLKKLYMDRAIEEMPEDTLADSQVEILCNNKIMNPQLQLKFVRENYWNNEQQILVLHYRKKETNSSQSNNLKALDSARSVDYQPQKPPLWVPDHLALNCLNCDREFTLFRRIHHCRNCGKCFCNECSKNWMPIEKFGYYSPVRMCSRCKVDILSEKLANFKYQQCLTEESNQYNTQNANHIDRNNMINTNINNMDS</sequence>
<keyword evidence="3" id="KW-0862">Zinc</keyword>
<dbReference type="AlphaFoldDB" id="A0A078ANV0"/>
<dbReference type="PANTHER" id="PTHR46465">
    <property type="entry name" value="LATERAL SIGNALING TARGET PROTEIN 2 HOMOLOG"/>
    <property type="match status" value="1"/>
</dbReference>
<dbReference type="InterPro" id="IPR011011">
    <property type="entry name" value="Znf_FYVE_PHD"/>
</dbReference>
<evidence type="ECO:0000313" key="7">
    <source>
        <dbReference type="Proteomes" id="UP000039865"/>
    </source>
</evidence>
<dbReference type="InterPro" id="IPR051118">
    <property type="entry name" value="LST-2"/>
</dbReference>
<feature type="domain" description="FYVE-type" evidence="5">
    <location>
        <begin position="569"/>
        <end position="629"/>
    </location>
</feature>
<evidence type="ECO:0000256" key="3">
    <source>
        <dbReference type="ARBA" id="ARBA00022833"/>
    </source>
</evidence>
<evidence type="ECO:0000259" key="5">
    <source>
        <dbReference type="PROSITE" id="PS50178"/>
    </source>
</evidence>
<dbReference type="SUPFAM" id="SSF52047">
    <property type="entry name" value="RNI-like"/>
    <property type="match status" value="1"/>
</dbReference>
<dbReference type="InterPro" id="IPR021772">
    <property type="entry name" value="WDR48/Bun107"/>
</dbReference>
<dbReference type="Gene3D" id="3.10.20.90">
    <property type="entry name" value="Phosphatidylinositol 3-kinase Catalytic Subunit, Chain A, domain 1"/>
    <property type="match status" value="1"/>
</dbReference>
<keyword evidence="2 4" id="KW-0863">Zinc-finger</keyword>
<evidence type="ECO:0000256" key="2">
    <source>
        <dbReference type="ARBA" id="ARBA00022771"/>
    </source>
</evidence>
<proteinExistence type="predicted"/>
<dbReference type="PANTHER" id="PTHR46465:SF2">
    <property type="entry name" value="LATERAL SIGNALING TARGET PROTEIN 2 HOMOLOG"/>
    <property type="match status" value="1"/>
</dbReference>
<dbReference type="Pfam" id="PF01363">
    <property type="entry name" value="FYVE"/>
    <property type="match status" value="1"/>
</dbReference>
<name>A0A078ANV0_STYLE</name>
<gene>
    <name evidence="6" type="primary">Contig15914.g777</name>
    <name evidence="6" type="ORF">STYLEM_12659</name>
</gene>
<evidence type="ECO:0000256" key="1">
    <source>
        <dbReference type="ARBA" id="ARBA00022723"/>
    </source>
</evidence>
<dbReference type="GO" id="GO:0008270">
    <property type="term" value="F:zinc ion binding"/>
    <property type="evidence" value="ECO:0007669"/>
    <property type="project" value="UniProtKB-KW"/>
</dbReference>
<dbReference type="InParanoid" id="A0A078ANV0"/>
<reference evidence="6 7" key="1">
    <citation type="submission" date="2014-06" db="EMBL/GenBank/DDBJ databases">
        <authorList>
            <person name="Swart Estienne"/>
        </authorList>
    </citation>
    <scope>NUCLEOTIDE SEQUENCE [LARGE SCALE GENOMIC DNA]</scope>
    <source>
        <strain evidence="6 7">130c</strain>
    </source>
</reference>
<dbReference type="GO" id="GO:0031901">
    <property type="term" value="C:early endosome membrane"/>
    <property type="evidence" value="ECO:0007669"/>
    <property type="project" value="TreeGrafter"/>
</dbReference>
<evidence type="ECO:0000313" key="6">
    <source>
        <dbReference type="EMBL" id="CDW83611.1"/>
    </source>
</evidence>
<dbReference type="EMBL" id="CCKQ01011998">
    <property type="protein sequence ID" value="CDW83611.1"/>
    <property type="molecule type" value="Genomic_DNA"/>
</dbReference>
<dbReference type="Gene3D" id="3.80.10.10">
    <property type="entry name" value="Ribonuclease Inhibitor"/>
    <property type="match status" value="1"/>
</dbReference>
<evidence type="ECO:0000256" key="4">
    <source>
        <dbReference type="PROSITE-ProRule" id="PRU00091"/>
    </source>
</evidence>
<dbReference type="SMART" id="SM00064">
    <property type="entry name" value="FYVE"/>
    <property type="match status" value="1"/>
</dbReference>
<dbReference type="OrthoDB" id="310944at2759"/>
<protein>
    <recommendedName>
        <fullName evidence="5">FYVE-type domain-containing protein</fullName>
    </recommendedName>
</protein>
<dbReference type="SUPFAM" id="SSF57903">
    <property type="entry name" value="FYVE/PHD zinc finger"/>
    <property type="match status" value="1"/>
</dbReference>
<dbReference type="InterPro" id="IPR013083">
    <property type="entry name" value="Znf_RING/FYVE/PHD"/>
</dbReference>
<organism evidence="6 7">
    <name type="scientific">Stylonychia lemnae</name>
    <name type="common">Ciliate</name>
    <dbReference type="NCBI Taxonomy" id="5949"/>
    <lineage>
        <taxon>Eukaryota</taxon>
        <taxon>Sar</taxon>
        <taxon>Alveolata</taxon>
        <taxon>Ciliophora</taxon>
        <taxon>Intramacronucleata</taxon>
        <taxon>Spirotrichea</taxon>
        <taxon>Stichotrichia</taxon>
        <taxon>Sporadotrichida</taxon>
        <taxon>Oxytrichidae</taxon>
        <taxon>Stylonychinae</taxon>
        <taxon>Stylonychia</taxon>
    </lineage>
</organism>
<dbReference type="PROSITE" id="PS50178">
    <property type="entry name" value="ZF_FYVE"/>
    <property type="match status" value="1"/>
</dbReference>